<protein>
    <submittedName>
        <fullName evidence="3">Uncharacterized protein</fullName>
    </submittedName>
</protein>
<dbReference type="RefSeq" id="WP_200965034.1">
    <property type="nucleotide sequence ID" value="NZ_BMAQ01000001.1"/>
</dbReference>
<evidence type="ECO:0000256" key="1">
    <source>
        <dbReference type="SAM" id="MobiDB-lite"/>
    </source>
</evidence>
<keyword evidence="2" id="KW-1133">Transmembrane helix</keyword>
<sequence length="757" mass="87484">MKIWQEWKWWIISGLAAFVLLGAGAWYYYTMYDITRIKSTLQCQCAPIDLESEVKQAPLVYQGRVTRISRSLDGTYKVIVKPEQTLKGHPIEEPFLEFTVEKSCPYPFRKQHSYLFLVPMSQPGEEQIPLNECSLILNADDIDTMERIYEWLSREPASPADEQGSPSADRTSSHDGAERIFDAMQSELYSIRIEEDQYKTWLYNAGDRLFFYSPQVKISFFVPLDTEVSIDEYNRFVQGISIHRKLSGREVPFATGEVNVEVRELPIVLKLFDAPPQDLIVRIQDPRGGEGLEIPIQYIEPFTYSVTSDTDPGLEDYMNLLRQGYQGVHYVMNGRTHRYTFTFNHPVDRGSVYEKLNESLMNHQTIAWSLQWFNDYEVQLSLVLDEWTTERISFTLNGIRTEQGYPLVAAETWAIQPTEPLVFTAIDLATNTKEAYFTSVVPYAVLDVSPLGGYLLAGMEAHNGIHVVYRYILLDRFGNVMKTFEVEEIRDPEWISEDQLAYATDQELHIYDLPTDTTKTVWQVPNYKDEERIVSFDYAHQDGTLAVSVGYTDEGGNFMYDLYIFDSFADPEPGRIEQFGSYECVEGECGVPQLLFTDQQHIVYTRWESTGDSWDYVPVLYMTDLENLQTRRFNPLNSLDAYTDYMLYPLHSGKVLYIADITMGAAQDSGVPPRERWSLYDPAADRFEYLFDTELGLFTDLWLSQLIQDPDGQIMLHLYERGWYTLDLESGRLTPYDALSAHIEVIDVAANRIWYME</sequence>
<evidence type="ECO:0000256" key="2">
    <source>
        <dbReference type="SAM" id="Phobius"/>
    </source>
</evidence>
<gene>
    <name evidence="3" type="ORF">PRECH8_00310</name>
</gene>
<dbReference type="AlphaFoldDB" id="A0A916Q9R2"/>
<feature type="region of interest" description="Disordered" evidence="1">
    <location>
        <begin position="155"/>
        <end position="174"/>
    </location>
</feature>
<keyword evidence="2" id="KW-0472">Membrane</keyword>
<dbReference type="SUPFAM" id="SSF82171">
    <property type="entry name" value="DPP6 N-terminal domain-like"/>
    <property type="match status" value="1"/>
</dbReference>
<accession>A0A916Q9R2</accession>
<dbReference type="EMBL" id="BMAQ01000001">
    <property type="protein sequence ID" value="GFR36735.1"/>
    <property type="molecule type" value="Genomic_DNA"/>
</dbReference>
<dbReference type="Proteomes" id="UP000654993">
    <property type="component" value="Unassembled WGS sequence"/>
</dbReference>
<comment type="caution">
    <text evidence="3">The sequence shown here is derived from an EMBL/GenBank/DDBJ whole genome shotgun (WGS) entry which is preliminary data.</text>
</comment>
<evidence type="ECO:0000313" key="4">
    <source>
        <dbReference type="Proteomes" id="UP000654993"/>
    </source>
</evidence>
<keyword evidence="4" id="KW-1185">Reference proteome</keyword>
<reference evidence="3" key="1">
    <citation type="submission" date="2020-08" db="EMBL/GenBank/DDBJ databases">
        <authorList>
            <person name="Uke A."/>
            <person name="Chhe C."/>
            <person name="Baramee S."/>
            <person name="Kosugi A."/>
        </authorList>
    </citation>
    <scope>NUCLEOTIDE SEQUENCE</scope>
    <source>
        <strain evidence="3">DA-C8</strain>
    </source>
</reference>
<feature type="transmembrane region" description="Helical" evidence="2">
    <location>
        <begin position="7"/>
        <end position="29"/>
    </location>
</feature>
<reference evidence="3" key="2">
    <citation type="journal article" date="2021" name="Data Brief">
        <title>Draft genome sequence data of the facultative, thermophilic, xylanolytic bacterium Paenibacillus sp. strain DA-C8.</title>
        <authorList>
            <person name="Chhe C."/>
            <person name="Uke A."/>
            <person name="Baramee S."/>
            <person name="Ungkulpasvich U."/>
            <person name="Tachaapaikoon C."/>
            <person name="Pason P."/>
            <person name="Waeonukul R."/>
            <person name="Ratanakhanokchai K."/>
            <person name="Kosugi A."/>
        </authorList>
    </citation>
    <scope>NUCLEOTIDE SEQUENCE</scope>
    <source>
        <strain evidence="3">DA-C8</strain>
    </source>
</reference>
<organism evidence="3 4">
    <name type="scientific">Insulibacter thermoxylanivorax</name>
    <dbReference type="NCBI Taxonomy" id="2749268"/>
    <lineage>
        <taxon>Bacteria</taxon>
        <taxon>Bacillati</taxon>
        <taxon>Bacillota</taxon>
        <taxon>Bacilli</taxon>
        <taxon>Bacillales</taxon>
        <taxon>Paenibacillaceae</taxon>
        <taxon>Insulibacter</taxon>
    </lineage>
</organism>
<dbReference type="InterPro" id="IPR008993">
    <property type="entry name" value="TIMP-like_OB-fold"/>
</dbReference>
<evidence type="ECO:0000313" key="3">
    <source>
        <dbReference type="EMBL" id="GFR36735.1"/>
    </source>
</evidence>
<keyword evidence="2" id="KW-0812">Transmembrane</keyword>
<dbReference type="SUPFAM" id="SSF50242">
    <property type="entry name" value="TIMP-like"/>
    <property type="match status" value="1"/>
</dbReference>
<name>A0A916Q9R2_9BACL</name>
<proteinExistence type="predicted"/>